<dbReference type="STRING" id="7398.A0A1B0A2H2"/>
<dbReference type="InterPro" id="IPR044861">
    <property type="entry name" value="IPNS-like_FE2OG_OXY"/>
</dbReference>
<comment type="cofactor">
    <cofactor evidence="1">
        <name>L-ascorbate</name>
        <dbReference type="ChEBI" id="CHEBI:38290"/>
    </cofactor>
</comment>
<evidence type="ECO:0000313" key="15">
    <source>
        <dbReference type="Proteomes" id="UP000092445"/>
    </source>
</evidence>
<comment type="catalytic activity">
    <reaction evidence="12">
        <text>L-lysyl-[collagen] + 2-oxoglutarate + O2 = (5R)-5-hydroxy-L-lysyl-[collagen] + succinate + CO2</text>
        <dbReference type="Rhea" id="RHEA:16569"/>
        <dbReference type="Rhea" id="RHEA-COMP:12751"/>
        <dbReference type="Rhea" id="RHEA-COMP:12752"/>
        <dbReference type="ChEBI" id="CHEBI:15379"/>
        <dbReference type="ChEBI" id="CHEBI:16526"/>
        <dbReference type="ChEBI" id="CHEBI:16810"/>
        <dbReference type="ChEBI" id="CHEBI:29969"/>
        <dbReference type="ChEBI" id="CHEBI:30031"/>
        <dbReference type="ChEBI" id="CHEBI:133442"/>
        <dbReference type="EC" id="1.14.11.4"/>
    </reaction>
</comment>
<keyword evidence="6" id="KW-0256">Endoplasmic reticulum</keyword>
<keyword evidence="9" id="KW-0560">Oxidoreductase</keyword>
<proteinExistence type="predicted"/>
<name>A0A1B0A2H2_GLOPL</name>
<evidence type="ECO:0000256" key="7">
    <source>
        <dbReference type="ARBA" id="ARBA00022896"/>
    </source>
</evidence>
<evidence type="ECO:0000256" key="8">
    <source>
        <dbReference type="ARBA" id="ARBA00022964"/>
    </source>
</evidence>
<dbReference type="SMART" id="SM00702">
    <property type="entry name" value="P4Hc"/>
    <property type="match status" value="2"/>
</dbReference>
<dbReference type="GO" id="GO:0031418">
    <property type="term" value="F:L-ascorbic acid binding"/>
    <property type="evidence" value="ECO:0007669"/>
    <property type="project" value="UniProtKB-KW"/>
</dbReference>
<dbReference type="SUPFAM" id="SSF53448">
    <property type="entry name" value="Nucleotide-diphospho-sugar transferases"/>
    <property type="match status" value="2"/>
</dbReference>
<dbReference type="Gene3D" id="2.60.120.620">
    <property type="entry name" value="q2cbj1_9rhob like domain"/>
    <property type="match status" value="1"/>
</dbReference>
<evidence type="ECO:0000256" key="9">
    <source>
        <dbReference type="ARBA" id="ARBA00023002"/>
    </source>
</evidence>
<dbReference type="Pfam" id="PF03171">
    <property type="entry name" value="2OG-FeII_Oxy"/>
    <property type="match status" value="2"/>
</dbReference>
<evidence type="ECO:0000259" key="13">
    <source>
        <dbReference type="PROSITE" id="PS51471"/>
    </source>
</evidence>
<evidence type="ECO:0000256" key="10">
    <source>
        <dbReference type="ARBA" id="ARBA00023004"/>
    </source>
</evidence>
<evidence type="ECO:0000256" key="1">
    <source>
        <dbReference type="ARBA" id="ARBA00001961"/>
    </source>
</evidence>
<evidence type="ECO:0000256" key="5">
    <source>
        <dbReference type="ARBA" id="ARBA00022729"/>
    </source>
</evidence>
<keyword evidence="4" id="KW-0479">Metal-binding</keyword>
<keyword evidence="7" id="KW-0847">Vitamin C</keyword>
<dbReference type="EC" id="1.14.11.4" evidence="3"/>
<dbReference type="InterPro" id="IPR050757">
    <property type="entry name" value="Collagen_mod_GT25"/>
</dbReference>
<sequence>MINNAVPFFDMFLKKIEDLNYPKRQIHLFIYSGVEYHDAMAKSFLKAWENKYKSGKIVLSTDQLDERRGRQLALRQAIQKQSDYAFFIDADTHIDDNQVLRELLILNRQFVAPIVTKHNELWSNFWGALSESGYYARSHDYVDIVKGDIVGMWNVPYVSSIYLIKHTAFKYINYDHQYYDPDMAMCESLRNSGVFMYVINDRLYGHIVNADNFDITLARPDFYTLFSNKYDWIEKYIHPNYTKQLEDNFNYIQPCPDVYWFHVVTDAFCDDLVAIMENFGKWSDGSNNDSRLEGGYEAVPTRDIHMKQVGLDPLWLEFLKLFVTPLQERVFIGHHGPPRSLMNFVVRYKPDEQPFLRPHHDASTYTINLALNRVDIDYEGGGCRFIRYNCSITATKKGWMLMHPGRLTHFHEGLRVTSDSESCKGRLPIISMAINKNWKNSLRCIFLLHLTITINGDFSPGKKENRIATGNNSEVVSINLHFLPSVNVKIFTIADGQTDGFLRYVRSAHIYGIEVTPLHMNHKPDKITSQVMENDRKIMNLLRDAIAPYYDQSDTLVLFTHSHDVIFTASLRDIVEKFLETEAKLLFSAEKICWPDYDLCSRYPAVQSQASRFLNSGAFIGYAPQVYALLDEPIGYDMGYQLYFTKAFVNESQRENLGIKLDTHSTIFQNLNGAKKDIQFLIHSVTYEGSIKNAIFDTMPGIIHANGPSKRQLNAFANYLIKNFEEKCLICQQFRIELQANNLPIVTLVIIAGEPAPFFDKFLLKIAQLNYPKEKMHLFIYCGVRFHDAQLQIFVEAWKNKYISVKKISSTYRLDEISSRHMALKEAIDDRSDYIFFVETCVHIDEPDTLRKLLTLNRQFISPVVSEPTALSSNFLTLTNEIDDIITRNIIGMWNVPYVSNIYLIKNVAFKYINYSYRGYTPDRAICESLYDAGIFLYINNEYIYGHLISMEEFDISVARPDFYNIFNNPLDWMEKYIHPNYTKQLEDNYNYLQPCPDVYQFALTTDAFCDDLIAIMEDYGKWSSGSNNDNRAPTGYEAVPTRDIHMKQVGLHDMWLHFLNMIIKPLQRKTFIGHEVDPAFAVFNIVVRYRTEEQPALMPHDDFSTYTINMALNKVDVDFQGGGVHFLRYNCSVTNNKKGWILMHPGSLSHFHEGLPITNGTRYIMISHIDAL</sequence>
<dbReference type="GO" id="GO:0008475">
    <property type="term" value="F:procollagen-lysine 5-dioxygenase activity"/>
    <property type="evidence" value="ECO:0007669"/>
    <property type="project" value="UniProtKB-EC"/>
</dbReference>
<dbReference type="GO" id="GO:0005783">
    <property type="term" value="C:endoplasmic reticulum"/>
    <property type="evidence" value="ECO:0007669"/>
    <property type="project" value="UniProtKB-SubCell"/>
</dbReference>
<dbReference type="InterPro" id="IPR005123">
    <property type="entry name" value="Oxoglu/Fe-dep_dioxygenase_dom"/>
</dbReference>
<feature type="domain" description="Fe2OG dioxygenase" evidence="13">
    <location>
        <begin position="1079"/>
        <end position="1173"/>
    </location>
</feature>
<evidence type="ECO:0000256" key="6">
    <source>
        <dbReference type="ARBA" id="ARBA00022824"/>
    </source>
</evidence>
<keyword evidence="10" id="KW-0408">Iron</keyword>
<dbReference type="EnsemblMetazoa" id="GPAI032453-RA">
    <property type="protein sequence ID" value="GPAI032453-PA"/>
    <property type="gene ID" value="GPAI032453"/>
</dbReference>
<dbReference type="VEuPathDB" id="VectorBase:GPAI032453"/>
<evidence type="ECO:0000256" key="2">
    <source>
        <dbReference type="ARBA" id="ARBA00004240"/>
    </source>
</evidence>
<dbReference type="Proteomes" id="UP000092445">
    <property type="component" value="Unassembled WGS sequence"/>
</dbReference>
<reference evidence="14" key="2">
    <citation type="submission" date="2020-05" db="UniProtKB">
        <authorList>
            <consortium name="EnsemblMetazoa"/>
        </authorList>
    </citation>
    <scope>IDENTIFICATION</scope>
    <source>
        <strain evidence="14">IAEA</strain>
    </source>
</reference>
<reference evidence="15" key="1">
    <citation type="submission" date="2014-03" db="EMBL/GenBank/DDBJ databases">
        <authorList>
            <person name="Aksoy S."/>
            <person name="Warren W."/>
            <person name="Wilson R.K."/>
        </authorList>
    </citation>
    <scope>NUCLEOTIDE SEQUENCE [LARGE SCALE GENOMIC DNA]</scope>
    <source>
        <strain evidence="15">IAEA</strain>
    </source>
</reference>
<keyword evidence="8" id="KW-0223">Dioxygenase</keyword>
<dbReference type="InterPro" id="IPR029044">
    <property type="entry name" value="Nucleotide-diphossugar_trans"/>
</dbReference>
<keyword evidence="15" id="KW-1185">Reference proteome</keyword>
<accession>A0A1B0A2H2</accession>
<dbReference type="PROSITE" id="PS51471">
    <property type="entry name" value="FE2OG_OXY"/>
    <property type="match status" value="2"/>
</dbReference>
<feature type="domain" description="Fe2OG dioxygenase" evidence="13">
    <location>
        <begin position="337"/>
        <end position="436"/>
    </location>
</feature>
<dbReference type="InterPro" id="IPR006620">
    <property type="entry name" value="Pro_4_hyd_alph"/>
</dbReference>
<dbReference type="Pfam" id="PF25342">
    <property type="entry name" value="GT_PLOD"/>
    <property type="match status" value="1"/>
</dbReference>
<comment type="subcellular location">
    <subcellularLocation>
        <location evidence="2">Endoplasmic reticulum</location>
    </subcellularLocation>
</comment>
<evidence type="ECO:0000256" key="11">
    <source>
        <dbReference type="ARBA" id="ARBA00023180"/>
    </source>
</evidence>
<organism evidence="14 15">
    <name type="scientific">Glossina pallidipes</name>
    <name type="common">Tsetse fly</name>
    <dbReference type="NCBI Taxonomy" id="7398"/>
    <lineage>
        <taxon>Eukaryota</taxon>
        <taxon>Metazoa</taxon>
        <taxon>Ecdysozoa</taxon>
        <taxon>Arthropoda</taxon>
        <taxon>Hexapoda</taxon>
        <taxon>Insecta</taxon>
        <taxon>Pterygota</taxon>
        <taxon>Neoptera</taxon>
        <taxon>Endopterygota</taxon>
        <taxon>Diptera</taxon>
        <taxon>Brachycera</taxon>
        <taxon>Muscomorpha</taxon>
        <taxon>Hippoboscoidea</taxon>
        <taxon>Glossinidae</taxon>
        <taxon>Glossina</taxon>
    </lineage>
</organism>
<evidence type="ECO:0000256" key="4">
    <source>
        <dbReference type="ARBA" id="ARBA00022723"/>
    </source>
</evidence>
<evidence type="ECO:0000256" key="12">
    <source>
        <dbReference type="ARBA" id="ARBA00047930"/>
    </source>
</evidence>
<dbReference type="PANTHER" id="PTHR10730">
    <property type="entry name" value="PROCOLLAGEN-LYSINE,2-OXOGLUTARATE 5-DIOXYGENASE/GLYCOSYLTRANSFERASE 25 FAMILY MEMBER"/>
    <property type="match status" value="1"/>
</dbReference>
<evidence type="ECO:0000256" key="3">
    <source>
        <dbReference type="ARBA" id="ARBA00012264"/>
    </source>
</evidence>
<dbReference type="GO" id="GO:0005506">
    <property type="term" value="F:iron ion binding"/>
    <property type="evidence" value="ECO:0007669"/>
    <property type="project" value="InterPro"/>
</dbReference>
<dbReference type="InterPro" id="IPR057589">
    <property type="entry name" value="GT_PLOD"/>
</dbReference>
<dbReference type="AlphaFoldDB" id="A0A1B0A2H2"/>
<keyword evidence="11" id="KW-0325">Glycoprotein</keyword>
<keyword evidence="5" id="KW-0732">Signal</keyword>
<dbReference type="PANTHER" id="PTHR10730:SF45">
    <property type="entry name" value="PROCOLLAGEN-LYSINE,2-OXOGLUTARATE 5-DIOXYGENASE"/>
    <property type="match status" value="1"/>
</dbReference>
<dbReference type="FunFam" id="2.60.120.620:FF:000007">
    <property type="entry name" value="Procollagen-lysine,2-oxoglutarate 5-dioxygenase 1"/>
    <property type="match status" value="1"/>
</dbReference>
<protein>
    <recommendedName>
        <fullName evidence="3">procollagen-lysine 5-dioxygenase</fullName>
        <ecNumber evidence="3">1.14.11.4</ecNumber>
    </recommendedName>
</protein>
<evidence type="ECO:0000313" key="14">
    <source>
        <dbReference type="EnsemblMetazoa" id="GPAI032453-PA"/>
    </source>
</evidence>